<evidence type="ECO:0000313" key="2">
    <source>
        <dbReference type="Proteomes" id="UP000324222"/>
    </source>
</evidence>
<evidence type="ECO:0000313" key="1">
    <source>
        <dbReference type="EMBL" id="MPC28392.1"/>
    </source>
</evidence>
<comment type="caution">
    <text evidence="1">The sequence shown here is derived from an EMBL/GenBank/DDBJ whole genome shotgun (WGS) entry which is preliminary data.</text>
</comment>
<organism evidence="1 2">
    <name type="scientific">Portunus trituberculatus</name>
    <name type="common">Swimming crab</name>
    <name type="synonym">Neptunus trituberculatus</name>
    <dbReference type="NCBI Taxonomy" id="210409"/>
    <lineage>
        <taxon>Eukaryota</taxon>
        <taxon>Metazoa</taxon>
        <taxon>Ecdysozoa</taxon>
        <taxon>Arthropoda</taxon>
        <taxon>Crustacea</taxon>
        <taxon>Multicrustacea</taxon>
        <taxon>Malacostraca</taxon>
        <taxon>Eumalacostraca</taxon>
        <taxon>Eucarida</taxon>
        <taxon>Decapoda</taxon>
        <taxon>Pleocyemata</taxon>
        <taxon>Brachyura</taxon>
        <taxon>Eubrachyura</taxon>
        <taxon>Portunoidea</taxon>
        <taxon>Portunidae</taxon>
        <taxon>Portuninae</taxon>
        <taxon>Portunus</taxon>
    </lineage>
</organism>
<dbReference type="Proteomes" id="UP000324222">
    <property type="component" value="Unassembled WGS sequence"/>
</dbReference>
<name>A0A5B7E2Z3_PORTR</name>
<sequence length="81" mass="9076">MFVHLARRGGTERTGDEWLSVNMSLFDLPLECLGAVFPVPPEHRDLAVPCSECLLLEMKLLCFGSGSGAHLWQMEPWEMVS</sequence>
<protein>
    <submittedName>
        <fullName evidence="1">Uncharacterized protein</fullName>
    </submittedName>
</protein>
<accession>A0A5B7E2Z3</accession>
<dbReference type="EMBL" id="VSRR010001906">
    <property type="protein sequence ID" value="MPC28392.1"/>
    <property type="molecule type" value="Genomic_DNA"/>
</dbReference>
<dbReference type="AlphaFoldDB" id="A0A5B7E2Z3"/>
<proteinExistence type="predicted"/>
<keyword evidence="2" id="KW-1185">Reference proteome</keyword>
<reference evidence="1 2" key="1">
    <citation type="submission" date="2019-05" db="EMBL/GenBank/DDBJ databases">
        <title>Another draft genome of Portunus trituberculatus and its Hox gene families provides insights of decapod evolution.</title>
        <authorList>
            <person name="Jeong J.-H."/>
            <person name="Song I."/>
            <person name="Kim S."/>
            <person name="Choi T."/>
            <person name="Kim D."/>
            <person name="Ryu S."/>
            <person name="Kim W."/>
        </authorList>
    </citation>
    <scope>NUCLEOTIDE SEQUENCE [LARGE SCALE GENOMIC DNA]</scope>
    <source>
        <tissue evidence="1">Muscle</tissue>
    </source>
</reference>
<gene>
    <name evidence="1" type="ORF">E2C01_021596</name>
</gene>